<protein>
    <submittedName>
        <fullName evidence="2">(rape) hypothetical protein</fullName>
    </submittedName>
</protein>
<dbReference type="AlphaFoldDB" id="A0A816RCM5"/>
<reference evidence="2" key="1">
    <citation type="submission" date="2021-01" db="EMBL/GenBank/DDBJ databases">
        <authorList>
            <consortium name="Genoscope - CEA"/>
            <person name="William W."/>
        </authorList>
    </citation>
    <scope>NUCLEOTIDE SEQUENCE</scope>
</reference>
<dbReference type="EMBL" id="HG994365">
    <property type="protein sequence ID" value="CAF2070376.1"/>
    <property type="molecule type" value="Genomic_DNA"/>
</dbReference>
<evidence type="ECO:0000313" key="2">
    <source>
        <dbReference type="EMBL" id="CAF2070376.1"/>
    </source>
</evidence>
<gene>
    <name evidence="2" type="ORF">DARMORV10_C01P15690.1</name>
</gene>
<organism evidence="2">
    <name type="scientific">Brassica napus</name>
    <name type="common">Rape</name>
    <dbReference type="NCBI Taxonomy" id="3708"/>
    <lineage>
        <taxon>Eukaryota</taxon>
        <taxon>Viridiplantae</taxon>
        <taxon>Streptophyta</taxon>
        <taxon>Embryophyta</taxon>
        <taxon>Tracheophyta</taxon>
        <taxon>Spermatophyta</taxon>
        <taxon>Magnoliopsida</taxon>
        <taxon>eudicotyledons</taxon>
        <taxon>Gunneridae</taxon>
        <taxon>Pentapetalae</taxon>
        <taxon>rosids</taxon>
        <taxon>malvids</taxon>
        <taxon>Brassicales</taxon>
        <taxon>Brassicaceae</taxon>
        <taxon>Brassiceae</taxon>
        <taxon>Brassica</taxon>
    </lineage>
</organism>
<dbReference type="InterPro" id="IPR055294">
    <property type="entry name" value="FBL60-like"/>
</dbReference>
<dbReference type="SMART" id="SM00579">
    <property type="entry name" value="FBD"/>
    <property type="match status" value="1"/>
</dbReference>
<evidence type="ECO:0000259" key="1">
    <source>
        <dbReference type="SMART" id="SM00579"/>
    </source>
</evidence>
<dbReference type="InterPro" id="IPR006566">
    <property type="entry name" value="FBD"/>
</dbReference>
<proteinExistence type="predicted"/>
<feature type="domain" description="FBD" evidence="1">
    <location>
        <begin position="55"/>
        <end position="125"/>
    </location>
</feature>
<name>A0A816RCM5_BRANA</name>
<dbReference type="PANTHER" id="PTHR31293">
    <property type="entry name" value="RNI-LIKE SUPERFAMILY PROTEIN"/>
    <property type="match status" value="1"/>
</dbReference>
<accession>A0A816RCM5</accession>
<dbReference type="PANTHER" id="PTHR31293:SF12">
    <property type="entry name" value="RNI-LIKE SUPERFAMILY PROTEIN"/>
    <property type="match status" value="1"/>
</dbReference>
<dbReference type="Proteomes" id="UP001295469">
    <property type="component" value="Chromosome C01"/>
</dbReference>
<dbReference type="Gramene" id="CDX82851">
    <property type="protein sequence ID" value="CDX82851"/>
    <property type="gene ID" value="GSBRNA2T00138205001"/>
</dbReference>
<sequence>MLPKSKCSCQHKILLLVAGCYIGLIHRITNRCGDACACNPGQKKRKRMKKLKEVCCLQTRRVKVLEISDCGGCFQELKQMIHFLDNLECLEILKVGVDPDKNSELVRANVMPLPRLSSKCTIQFI</sequence>